<evidence type="ECO:0000256" key="2">
    <source>
        <dbReference type="ARBA" id="ARBA00022448"/>
    </source>
</evidence>
<dbReference type="SUPFAM" id="SSF103481">
    <property type="entry name" value="Multidrug resistance efflux transporter EmrE"/>
    <property type="match status" value="1"/>
</dbReference>
<feature type="transmembrane region" description="Helical" evidence="8">
    <location>
        <begin position="84"/>
        <end position="105"/>
    </location>
</feature>
<keyword evidence="4 7" id="KW-0812">Transmembrane</keyword>
<dbReference type="Proteomes" id="UP000722989">
    <property type="component" value="Unassembled WGS sequence"/>
</dbReference>
<dbReference type="InterPro" id="IPR000390">
    <property type="entry name" value="Small_drug/metabolite_transptr"/>
</dbReference>
<dbReference type="RefSeq" id="WP_167927899.1">
    <property type="nucleotide sequence ID" value="NZ_JAATVY010000024.1"/>
</dbReference>
<evidence type="ECO:0000256" key="8">
    <source>
        <dbReference type="SAM" id="Phobius"/>
    </source>
</evidence>
<name>A0ABX0Y4N5_9ACTN</name>
<dbReference type="PANTHER" id="PTHR30561:SF1">
    <property type="entry name" value="MULTIDRUG TRANSPORTER EMRE"/>
    <property type="match status" value="1"/>
</dbReference>
<dbReference type="Gene3D" id="1.10.3730.20">
    <property type="match status" value="1"/>
</dbReference>
<comment type="similarity">
    <text evidence="7">Belongs to the drug/metabolite transporter (DMT) superfamily. Small multidrug resistance (SMR) (TC 2.A.7.1) family.</text>
</comment>
<dbReference type="EMBL" id="JAATVY010000024">
    <property type="protein sequence ID" value="NJC72993.1"/>
    <property type="molecule type" value="Genomic_DNA"/>
</dbReference>
<evidence type="ECO:0000313" key="10">
    <source>
        <dbReference type="Proteomes" id="UP000722989"/>
    </source>
</evidence>
<evidence type="ECO:0000256" key="3">
    <source>
        <dbReference type="ARBA" id="ARBA00022475"/>
    </source>
</evidence>
<keyword evidence="2" id="KW-0813">Transport</keyword>
<comment type="subcellular location">
    <subcellularLocation>
        <location evidence="1 7">Cell membrane</location>
        <topology evidence="1 7">Multi-pass membrane protein</topology>
    </subcellularLocation>
</comment>
<gene>
    <name evidence="9" type="ORF">HC031_25225</name>
</gene>
<sequence length="109" mass="11017">MAWLMLAAAIATEVAATLGLRGTAGEFRLLPMLLVIVGYVASFTLMAFALRTLNVGVVYAIWAGAGTAGVTIAAALLYGERLNLTAVGGMALIVVGVVILAASGATRHG</sequence>
<comment type="caution">
    <text evidence="9">The sequence shown here is derived from an EMBL/GenBank/DDBJ whole genome shotgun (WGS) entry which is preliminary data.</text>
</comment>
<keyword evidence="6 8" id="KW-0472">Membrane</keyword>
<feature type="transmembrane region" description="Helical" evidence="8">
    <location>
        <begin position="57"/>
        <end position="78"/>
    </location>
</feature>
<dbReference type="InterPro" id="IPR045324">
    <property type="entry name" value="Small_multidrug_res"/>
</dbReference>
<protein>
    <submittedName>
        <fullName evidence="9">Multidrug efflux SMR transporter</fullName>
    </submittedName>
</protein>
<keyword evidence="3" id="KW-1003">Cell membrane</keyword>
<feature type="transmembrane region" description="Helical" evidence="8">
    <location>
        <begin position="29"/>
        <end position="50"/>
    </location>
</feature>
<evidence type="ECO:0000256" key="5">
    <source>
        <dbReference type="ARBA" id="ARBA00022989"/>
    </source>
</evidence>
<keyword evidence="10" id="KW-1185">Reference proteome</keyword>
<evidence type="ECO:0000256" key="4">
    <source>
        <dbReference type="ARBA" id="ARBA00022692"/>
    </source>
</evidence>
<evidence type="ECO:0000256" key="7">
    <source>
        <dbReference type="RuleBase" id="RU003942"/>
    </source>
</evidence>
<dbReference type="InterPro" id="IPR037185">
    <property type="entry name" value="EmrE-like"/>
</dbReference>
<dbReference type="Pfam" id="PF00893">
    <property type="entry name" value="Multi_Drug_Res"/>
    <property type="match status" value="1"/>
</dbReference>
<organism evidence="9 10">
    <name type="scientific">Planosporangium thailandense</name>
    <dbReference type="NCBI Taxonomy" id="765197"/>
    <lineage>
        <taxon>Bacteria</taxon>
        <taxon>Bacillati</taxon>
        <taxon>Actinomycetota</taxon>
        <taxon>Actinomycetes</taxon>
        <taxon>Micromonosporales</taxon>
        <taxon>Micromonosporaceae</taxon>
        <taxon>Planosporangium</taxon>
    </lineage>
</organism>
<accession>A0ABX0Y4N5</accession>
<evidence type="ECO:0000313" key="9">
    <source>
        <dbReference type="EMBL" id="NJC72993.1"/>
    </source>
</evidence>
<keyword evidence="5 8" id="KW-1133">Transmembrane helix</keyword>
<evidence type="ECO:0000256" key="6">
    <source>
        <dbReference type="ARBA" id="ARBA00023136"/>
    </source>
</evidence>
<evidence type="ECO:0000256" key="1">
    <source>
        <dbReference type="ARBA" id="ARBA00004651"/>
    </source>
</evidence>
<dbReference type="PANTHER" id="PTHR30561">
    <property type="entry name" value="SMR FAMILY PROTON-DEPENDENT DRUG EFFLUX TRANSPORTER SUGE"/>
    <property type="match status" value="1"/>
</dbReference>
<reference evidence="9 10" key="1">
    <citation type="submission" date="2020-03" db="EMBL/GenBank/DDBJ databases">
        <title>WGS of the type strain of Planosporangium spp.</title>
        <authorList>
            <person name="Thawai C."/>
        </authorList>
    </citation>
    <scope>NUCLEOTIDE SEQUENCE [LARGE SCALE GENOMIC DNA]</scope>
    <source>
        <strain evidence="9 10">TBRC 5610</strain>
    </source>
</reference>
<proteinExistence type="inferred from homology"/>